<sequence length="80" mass="9259">MVSSCWDWPVRKANGRARALPALWAGAVVLRLRVTGAYSARGRHMHCAMHDMYRVWRSAMWVGCGMVGMDRVKRMFTLYR</sequence>
<dbReference type="EMBL" id="CP028324">
    <property type="protein sequence ID" value="AVR95018.1"/>
    <property type="molecule type" value="Genomic_DNA"/>
</dbReference>
<evidence type="ECO:0000313" key="1">
    <source>
        <dbReference type="EMBL" id="AVR95018.1"/>
    </source>
</evidence>
<reference evidence="1 2" key="1">
    <citation type="submission" date="2018-03" db="EMBL/GenBank/DDBJ databases">
        <title>Massilia armeniaca sp. nov., isolated from desert soil.</title>
        <authorList>
            <person name="Huang H."/>
            <person name="Ren M."/>
        </authorList>
    </citation>
    <scope>NUCLEOTIDE SEQUENCE [LARGE SCALE GENOMIC DNA]</scope>
    <source>
        <strain evidence="1 2">ZMN-3</strain>
    </source>
</reference>
<keyword evidence="2" id="KW-1185">Reference proteome</keyword>
<protein>
    <submittedName>
        <fullName evidence="1">Uncharacterized protein</fullName>
    </submittedName>
</protein>
<name>A0A2R4C655_9BURK</name>
<dbReference type="Proteomes" id="UP000240505">
    <property type="component" value="Chromosome"/>
</dbReference>
<evidence type="ECO:0000313" key="2">
    <source>
        <dbReference type="Proteomes" id="UP000240505"/>
    </source>
</evidence>
<gene>
    <name evidence="1" type="ORF">C9I28_04260</name>
</gene>
<proteinExistence type="predicted"/>
<dbReference type="KEGG" id="masz:C9I28_04260"/>
<accession>A0A2R4C655</accession>
<dbReference type="AlphaFoldDB" id="A0A2R4C655"/>
<organism evidence="1 2">
    <name type="scientific">Pseudoduganella armeniaca</name>
    <dbReference type="NCBI Taxonomy" id="2072590"/>
    <lineage>
        <taxon>Bacteria</taxon>
        <taxon>Pseudomonadati</taxon>
        <taxon>Pseudomonadota</taxon>
        <taxon>Betaproteobacteria</taxon>
        <taxon>Burkholderiales</taxon>
        <taxon>Oxalobacteraceae</taxon>
        <taxon>Telluria group</taxon>
        <taxon>Pseudoduganella</taxon>
    </lineage>
</organism>